<dbReference type="OrthoDB" id="2662123at2"/>
<dbReference type="Proteomes" id="UP000287756">
    <property type="component" value="Plasmid pLDW-31"/>
</dbReference>
<protein>
    <submittedName>
        <fullName evidence="2">YvrJ family protein</fullName>
    </submittedName>
</protein>
<dbReference type="AlphaFoldDB" id="A0A410MJL8"/>
<dbReference type="KEGG" id="hli:HLI_21370"/>
<keyword evidence="2" id="KW-0614">Plasmid</keyword>
<geneLocation type="plasmid" evidence="3">
    <name>pldw-31</name>
</geneLocation>
<keyword evidence="1" id="KW-1133">Transmembrane helix</keyword>
<dbReference type="RefSeq" id="WP_128527036.1">
    <property type="nucleotide sequence ID" value="NZ_CP026119.1"/>
</dbReference>
<reference evidence="2 3" key="1">
    <citation type="submission" date="2018-01" db="EMBL/GenBank/DDBJ databases">
        <title>The whole genome sequencing and assembly of Halobacillus litoralis ERB031 strain.</title>
        <authorList>
            <person name="Lee S.-J."/>
            <person name="Park M.-K."/>
            <person name="Kim J.-Y."/>
            <person name="Lee Y.-J."/>
            <person name="Yi H."/>
            <person name="Bahn Y.-S."/>
            <person name="Kim J.F."/>
            <person name="Lee D.-W."/>
        </authorList>
    </citation>
    <scope>NUCLEOTIDE SEQUENCE [LARGE SCALE GENOMIC DNA]</scope>
    <source>
        <strain evidence="2 3">ERB 031</strain>
        <plasmid evidence="3">pldw-31</plasmid>
    </source>
</reference>
<keyword evidence="1" id="KW-0812">Transmembrane</keyword>
<dbReference type="InterPro" id="IPR024419">
    <property type="entry name" value="YvrJ"/>
</dbReference>
<dbReference type="Pfam" id="PF12841">
    <property type="entry name" value="YvrJ"/>
    <property type="match status" value="1"/>
</dbReference>
<gene>
    <name evidence="2" type="ORF">HLI_21370</name>
</gene>
<evidence type="ECO:0000313" key="3">
    <source>
        <dbReference type="Proteomes" id="UP000287756"/>
    </source>
</evidence>
<evidence type="ECO:0000313" key="2">
    <source>
        <dbReference type="EMBL" id="QAS54868.1"/>
    </source>
</evidence>
<sequence>MTPDNWLDLISNLGFPVVVTFYLLFRLEKSFQKLEESVDELLNKHSKCLEARYLDN</sequence>
<accession>A0A410MJL8</accession>
<evidence type="ECO:0000256" key="1">
    <source>
        <dbReference type="SAM" id="Phobius"/>
    </source>
</evidence>
<keyword evidence="1" id="KW-0472">Membrane</keyword>
<proteinExistence type="predicted"/>
<feature type="transmembrane region" description="Helical" evidence="1">
    <location>
        <begin position="6"/>
        <end position="25"/>
    </location>
</feature>
<dbReference type="EMBL" id="CP026119">
    <property type="protein sequence ID" value="QAS54868.1"/>
    <property type="molecule type" value="Genomic_DNA"/>
</dbReference>
<name>A0A410MJL8_9BACI</name>
<organism evidence="2 3">
    <name type="scientific">Halobacillus litoralis</name>
    <dbReference type="NCBI Taxonomy" id="45668"/>
    <lineage>
        <taxon>Bacteria</taxon>
        <taxon>Bacillati</taxon>
        <taxon>Bacillota</taxon>
        <taxon>Bacilli</taxon>
        <taxon>Bacillales</taxon>
        <taxon>Bacillaceae</taxon>
        <taxon>Halobacillus</taxon>
    </lineage>
</organism>